<evidence type="ECO:0000256" key="2">
    <source>
        <dbReference type="ARBA" id="ARBA00009677"/>
    </source>
</evidence>
<accession>A0A517Q744</accession>
<dbReference type="Proteomes" id="UP000315647">
    <property type="component" value="Chromosome"/>
</dbReference>
<proteinExistence type="inferred from homology"/>
<dbReference type="PIRSF" id="PIRSF002889">
    <property type="entry name" value="Rod_FlgB"/>
    <property type="match status" value="1"/>
</dbReference>
<dbReference type="InterPro" id="IPR001444">
    <property type="entry name" value="Flag_bb_rod_N"/>
</dbReference>
<comment type="function">
    <text evidence="5 6">Structural component of flagellum, the bacterial motility apparatus. Part of the rod structure of flagellar basal body.</text>
</comment>
<dbReference type="GO" id="GO:0071973">
    <property type="term" value="P:bacterial-type flagellum-dependent cell motility"/>
    <property type="evidence" value="ECO:0007669"/>
    <property type="project" value="InterPro"/>
</dbReference>
<comment type="subunit">
    <text evidence="6">The basal body constitutes a major portion of the flagellar organelle and consists of a number of rings mounted on a central rod.</text>
</comment>
<feature type="domain" description="Flagellar basal body rod protein N-terminal" evidence="7">
    <location>
        <begin position="22"/>
        <end position="41"/>
    </location>
</feature>
<gene>
    <name evidence="8" type="primary">flgB</name>
    <name evidence="8" type="ORF">Enr10x_27670</name>
</gene>
<evidence type="ECO:0000313" key="9">
    <source>
        <dbReference type="Proteomes" id="UP000315647"/>
    </source>
</evidence>
<evidence type="ECO:0000256" key="1">
    <source>
        <dbReference type="ARBA" id="ARBA00004117"/>
    </source>
</evidence>
<evidence type="ECO:0000313" key="8">
    <source>
        <dbReference type="EMBL" id="QDT27450.1"/>
    </source>
</evidence>
<dbReference type="EMBL" id="CP037421">
    <property type="protein sequence ID" value="QDT27450.1"/>
    <property type="molecule type" value="Genomic_DNA"/>
</dbReference>
<reference evidence="8 9" key="1">
    <citation type="submission" date="2019-03" db="EMBL/GenBank/DDBJ databases">
        <title>Deep-cultivation of Planctomycetes and their phenomic and genomic characterization uncovers novel biology.</title>
        <authorList>
            <person name="Wiegand S."/>
            <person name="Jogler M."/>
            <person name="Boedeker C."/>
            <person name="Pinto D."/>
            <person name="Vollmers J."/>
            <person name="Rivas-Marin E."/>
            <person name="Kohn T."/>
            <person name="Peeters S.H."/>
            <person name="Heuer A."/>
            <person name="Rast P."/>
            <person name="Oberbeckmann S."/>
            <person name="Bunk B."/>
            <person name="Jeske O."/>
            <person name="Meyerdierks A."/>
            <person name="Storesund J.E."/>
            <person name="Kallscheuer N."/>
            <person name="Luecker S."/>
            <person name="Lage O.M."/>
            <person name="Pohl T."/>
            <person name="Merkel B.J."/>
            <person name="Hornburger P."/>
            <person name="Mueller R.-W."/>
            <person name="Bruemmer F."/>
            <person name="Labrenz M."/>
            <person name="Spormann A.M."/>
            <person name="Op den Camp H."/>
            <person name="Overmann J."/>
            <person name="Amann R."/>
            <person name="Jetten M.S.M."/>
            <person name="Mascher T."/>
            <person name="Medema M.H."/>
            <person name="Devos D.P."/>
            <person name="Kaster A.-K."/>
            <person name="Ovreas L."/>
            <person name="Rohde M."/>
            <person name="Galperin M.Y."/>
            <person name="Jogler C."/>
        </authorList>
    </citation>
    <scope>NUCLEOTIDE SEQUENCE [LARGE SCALE GENOMIC DNA]</scope>
    <source>
        <strain evidence="8 9">Enr10</strain>
    </source>
</reference>
<dbReference type="InterPro" id="IPR006300">
    <property type="entry name" value="FlgB"/>
</dbReference>
<keyword evidence="8" id="KW-0969">Cilium</keyword>
<evidence type="ECO:0000256" key="5">
    <source>
        <dbReference type="ARBA" id="ARBA00024934"/>
    </source>
</evidence>
<evidence type="ECO:0000256" key="6">
    <source>
        <dbReference type="PIRNR" id="PIRNR002889"/>
    </source>
</evidence>
<comment type="similarity">
    <text evidence="2 6">Belongs to the flagella basal body rod proteins family.</text>
</comment>
<dbReference type="RefSeq" id="WP_145449824.1">
    <property type="nucleotide sequence ID" value="NZ_CP037421.1"/>
</dbReference>
<name>A0A517Q744_9PLAN</name>
<dbReference type="Pfam" id="PF00460">
    <property type="entry name" value="Flg_bb_rod"/>
    <property type="match status" value="1"/>
</dbReference>
<keyword evidence="4 6" id="KW-0975">Bacterial flagellum</keyword>
<evidence type="ECO:0000259" key="7">
    <source>
        <dbReference type="Pfam" id="PF00460"/>
    </source>
</evidence>
<keyword evidence="8" id="KW-0966">Cell projection</keyword>
<keyword evidence="9" id="KW-1185">Reference proteome</keyword>
<comment type="subcellular location">
    <subcellularLocation>
        <location evidence="1 6">Bacterial flagellum basal body</location>
    </subcellularLocation>
</comment>
<sequence>MIDQILNSNTLPLLEKMAAFAERRQEVLAGNIANIDTPGYKMRDLPVADFQQALQEAVQLQEGLGQPAARSSLSLPATLGEQRATETELQSLFPRSLFQARETSPQNLTFNDENNRSIEAQVMHMTKNSLMQQFAVETMMAQMNQLLTVISERA</sequence>
<dbReference type="GO" id="GO:0030694">
    <property type="term" value="C:bacterial-type flagellum basal body, rod"/>
    <property type="evidence" value="ECO:0007669"/>
    <property type="project" value="InterPro"/>
</dbReference>
<evidence type="ECO:0000256" key="3">
    <source>
        <dbReference type="ARBA" id="ARBA00014376"/>
    </source>
</evidence>
<dbReference type="AlphaFoldDB" id="A0A517Q744"/>
<keyword evidence="8" id="KW-0282">Flagellum</keyword>
<protein>
    <recommendedName>
        <fullName evidence="3 6">Flagellar basal body rod protein FlgB</fullName>
    </recommendedName>
</protein>
<organism evidence="8 9">
    <name type="scientific">Gimesia panareensis</name>
    <dbReference type="NCBI Taxonomy" id="2527978"/>
    <lineage>
        <taxon>Bacteria</taxon>
        <taxon>Pseudomonadati</taxon>
        <taxon>Planctomycetota</taxon>
        <taxon>Planctomycetia</taxon>
        <taxon>Planctomycetales</taxon>
        <taxon>Planctomycetaceae</taxon>
        <taxon>Gimesia</taxon>
    </lineage>
</organism>
<evidence type="ECO:0000256" key="4">
    <source>
        <dbReference type="ARBA" id="ARBA00023143"/>
    </source>
</evidence>